<comment type="caution">
    <text evidence="2">The sequence shown here is derived from an EMBL/GenBank/DDBJ whole genome shotgun (WGS) entry which is preliminary data.</text>
</comment>
<dbReference type="Proteomes" id="UP001297092">
    <property type="component" value="Unassembled WGS sequence"/>
</dbReference>
<dbReference type="EMBL" id="JAHCTB010000001">
    <property type="protein sequence ID" value="MBT0607004.1"/>
    <property type="molecule type" value="Genomic_DNA"/>
</dbReference>
<protein>
    <submittedName>
        <fullName evidence="2">BLUF domain-containing protein</fullName>
    </submittedName>
</protein>
<dbReference type="Pfam" id="PF04940">
    <property type="entry name" value="BLUF"/>
    <property type="match status" value="1"/>
</dbReference>
<evidence type="ECO:0000259" key="1">
    <source>
        <dbReference type="PROSITE" id="PS50925"/>
    </source>
</evidence>
<dbReference type="PROSITE" id="PS50925">
    <property type="entry name" value="BLUF"/>
    <property type="match status" value="1"/>
</dbReference>
<dbReference type="InterPro" id="IPR007024">
    <property type="entry name" value="BLUF_domain"/>
</dbReference>
<dbReference type="SUPFAM" id="SSF54975">
    <property type="entry name" value="Acylphosphatase/BLUF domain-like"/>
    <property type="match status" value="1"/>
</dbReference>
<evidence type="ECO:0000313" key="2">
    <source>
        <dbReference type="EMBL" id="MBT0607004.1"/>
    </source>
</evidence>
<dbReference type="Gene3D" id="3.30.70.100">
    <property type="match status" value="1"/>
</dbReference>
<name>A0ABS5S3J8_9FLAO</name>
<dbReference type="SMART" id="SM01034">
    <property type="entry name" value="BLUF"/>
    <property type="match status" value="1"/>
</dbReference>
<sequence>MNHIIICIILLGFYCTRKAHFQILEGEKKVVEDLFEKIRHDERHDKIFKILERPINDGIFELYHSGFSTLYSDEEIVELATYIEMQKDPDYGRNILAILKPFLSFNYV</sequence>
<feature type="domain" description="BLUF" evidence="1">
    <location>
        <begin position="1"/>
        <end position="66"/>
    </location>
</feature>
<accession>A0ABS5S3J8</accession>
<keyword evidence="3" id="KW-1185">Reference proteome</keyword>
<evidence type="ECO:0000313" key="3">
    <source>
        <dbReference type="Proteomes" id="UP001297092"/>
    </source>
</evidence>
<reference evidence="2 3" key="1">
    <citation type="submission" date="2021-05" db="EMBL/GenBank/DDBJ databases">
        <title>Aequorivita echinoideorum JCM 30378 genome.</title>
        <authorList>
            <person name="Zhang H."/>
            <person name="Li C."/>
        </authorList>
    </citation>
    <scope>NUCLEOTIDE SEQUENCE [LARGE SCALE GENOMIC DNA]</scope>
    <source>
        <strain evidence="2 3">JCM30378</strain>
    </source>
</reference>
<gene>
    <name evidence="2" type="ORF">KIV10_02300</name>
</gene>
<proteinExistence type="predicted"/>
<dbReference type="InterPro" id="IPR036046">
    <property type="entry name" value="Acylphosphatase-like_dom_sf"/>
</dbReference>
<organism evidence="2 3">
    <name type="scientific">Aequorivita echinoideorum</name>
    <dbReference type="NCBI Taxonomy" id="1549647"/>
    <lineage>
        <taxon>Bacteria</taxon>
        <taxon>Pseudomonadati</taxon>
        <taxon>Bacteroidota</taxon>
        <taxon>Flavobacteriia</taxon>
        <taxon>Flavobacteriales</taxon>
        <taxon>Flavobacteriaceae</taxon>
        <taxon>Aequorivita</taxon>
    </lineage>
</organism>